<organism evidence="1 2">
    <name type="scientific">Melanomma pulvis-pyrius CBS 109.77</name>
    <dbReference type="NCBI Taxonomy" id="1314802"/>
    <lineage>
        <taxon>Eukaryota</taxon>
        <taxon>Fungi</taxon>
        <taxon>Dikarya</taxon>
        <taxon>Ascomycota</taxon>
        <taxon>Pezizomycotina</taxon>
        <taxon>Dothideomycetes</taxon>
        <taxon>Pleosporomycetidae</taxon>
        <taxon>Pleosporales</taxon>
        <taxon>Melanommataceae</taxon>
        <taxon>Melanomma</taxon>
    </lineage>
</organism>
<evidence type="ECO:0008006" key="3">
    <source>
        <dbReference type="Google" id="ProtNLM"/>
    </source>
</evidence>
<sequence length="409" mass="46168">MKAPKSATYERSKSKLEMKVQYRVLPRSSPCTLLSKLPEELQMAIFENCDKDFLKALRHVCRREAAQGWSGGFENLSLHAFLGGPALHVATHCLQHFTLPYPLVSLGQSTHTATKPSKIKSLSLINIPMSCNYETALPQISSALAAISELTLSFLESAPQNNPTSEDMDQPSGPEAVVSRLPTTWLSHNLSNLTKLDLGYDTPVGVSPQPNFGSLYLEKLREVGFHNHLFSDDHQIDWITKHKTLVVVDPADSSIVLFASTKMVMDNWRDLLPISSRQRVMRCWSTRWCHICNRLYMELPLLRQCVVGKKLPIPATTSNYKRDGWAISEGIHRSRYMQYRYGYIAEFGNPAIFDCETDAGALAQVHDKIGNWRAAKKLKEKFKDNMVFWGIYRGEILVEDRVVVTAPLS</sequence>
<proteinExistence type="predicted"/>
<dbReference type="AlphaFoldDB" id="A0A6A6XAA7"/>
<evidence type="ECO:0000313" key="1">
    <source>
        <dbReference type="EMBL" id="KAF2793362.1"/>
    </source>
</evidence>
<dbReference type="PANTHER" id="PTHR42057">
    <property type="entry name" value="F-BOX DOMAIN PROTEIN (AFU_ORTHOLOGUE AFUA_4G00200)"/>
    <property type="match status" value="1"/>
</dbReference>
<evidence type="ECO:0000313" key="2">
    <source>
        <dbReference type="Proteomes" id="UP000799757"/>
    </source>
</evidence>
<dbReference type="PANTHER" id="PTHR42057:SF2">
    <property type="entry name" value="F-BOX DOMAIN PROTEIN (AFU_ORTHOLOGUE AFUA_4G00200)-RELATED"/>
    <property type="match status" value="1"/>
</dbReference>
<accession>A0A6A6XAA7</accession>
<dbReference type="EMBL" id="MU001931">
    <property type="protein sequence ID" value="KAF2793362.1"/>
    <property type="molecule type" value="Genomic_DNA"/>
</dbReference>
<dbReference type="Proteomes" id="UP000799757">
    <property type="component" value="Unassembled WGS sequence"/>
</dbReference>
<gene>
    <name evidence="1" type="ORF">K505DRAFT_337882</name>
</gene>
<reference evidence="1" key="1">
    <citation type="journal article" date="2020" name="Stud. Mycol.">
        <title>101 Dothideomycetes genomes: a test case for predicting lifestyles and emergence of pathogens.</title>
        <authorList>
            <person name="Haridas S."/>
            <person name="Albert R."/>
            <person name="Binder M."/>
            <person name="Bloem J."/>
            <person name="Labutti K."/>
            <person name="Salamov A."/>
            <person name="Andreopoulos B."/>
            <person name="Baker S."/>
            <person name="Barry K."/>
            <person name="Bills G."/>
            <person name="Bluhm B."/>
            <person name="Cannon C."/>
            <person name="Castanera R."/>
            <person name="Culley D."/>
            <person name="Daum C."/>
            <person name="Ezra D."/>
            <person name="Gonzalez J."/>
            <person name="Henrissat B."/>
            <person name="Kuo A."/>
            <person name="Liang C."/>
            <person name="Lipzen A."/>
            <person name="Lutzoni F."/>
            <person name="Magnuson J."/>
            <person name="Mondo S."/>
            <person name="Nolan M."/>
            <person name="Ohm R."/>
            <person name="Pangilinan J."/>
            <person name="Park H.-J."/>
            <person name="Ramirez L."/>
            <person name="Alfaro M."/>
            <person name="Sun H."/>
            <person name="Tritt A."/>
            <person name="Yoshinaga Y."/>
            <person name="Zwiers L.-H."/>
            <person name="Turgeon B."/>
            <person name="Goodwin S."/>
            <person name="Spatafora J."/>
            <person name="Crous P."/>
            <person name="Grigoriev I."/>
        </authorList>
    </citation>
    <scope>NUCLEOTIDE SEQUENCE</scope>
    <source>
        <strain evidence="1">CBS 109.77</strain>
    </source>
</reference>
<name>A0A6A6XAA7_9PLEO</name>
<protein>
    <recommendedName>
        <fullName evidence="3">F-box domain-containing protein</fullName>
    </recommendedName>
</protein>
<keyword evidence="2" id="KW-1185">Reference proteome</keyword>